<keyword evidence="1" id="KW-0812">Transmembrane</keyword>
<dbReference type="Pfam" id="PF13456">
    <property type="entry name" value="RVT_3"/>
    <property type="match status" value="1"/>
</dbReference>
<evidence type="ECO:0000313" key="3">
    <source>
        <dbReference type="EMBL" id="JAP15569.1"/>
    </source>
</evidence>
<dbReference type="GO" id="GO:0004523">
    <property type="term" value="F:RNA-DNA hybrid ribonuclease activity"/>
    <property type="evidence" value="ECO:0007669"/>
    <property type="project" value="InterPro"/>
</dbReference>
<feature type="domain" description="RNase H type-1" evidence="2">
    <location>
        <begin position="33"/>
        <end position="115"/>
    </location>
</feature>
<dbReference type="PANTHER" id="PTHR47723:SF24">
    <property type="entry name" value="RNASE H TYPE-1 DOMAIN-CONTAINING PROTEIN"/>
    <property type="match status" value="1"/>
</dbReference>
<dbReference type="InterPro" id="IPR012337">
    <property type="entry name" value="RNaseH-like_sf"/>
</dbReference>
<evidence type="ECO:0000256" key="1">
    <source>
        <dbReference type="SAM" id="Phobius"/>
    </source>
</evidence>
<accession>A0A0V0H589</accession>
<dbReference type="AlphaFoldDB" id="A0A0V0H589"/>
<dbReference type="GO" id="GO:0003676">
    <property type="term" value="F:nucleic acid binding"/>
    <property type="evidence" value="ECO:0007669"/>
    <property type="project" value="InterPro"/>
</dbReference>
<dbReference type="SUPFAM" id="SSF53098">
    <property type="entry name" value="Ribonuclease H-like"/>
    <property type="match status" value="1"/>
</dbReference>
<feature type="transmembrane region" description="Helical" evidence="1">
    <location>
        <begin position="12"/>
        <end position="27"/>
    </location>
</feature>
<evidence type="ECO:0000259" key="2">
    <source>
        <dbReference type="Pfam" id="PF13456"/>
    </source>
</evidence>
<proteinExistence type="predicted"/>
<name>A0A0V0H589_SOLCH</name>
<organism evidence="3">
    <name type="scientific">Solanum chacoense</name>
    <name type="common">Chaco potato</name>
    <dbReference type="NCBI Taxonomy" id="4108"/>
    <lineage>
        <taxon>Eukaryota</taxon>
        <taxon>Viridiplantae</taxon>
        <taxon>Streptophyta</taxon>
        <taxon>Embryophyta</taxon>
        <taxon>Tracheophyta</taxon>
        <taxon>Spermatophyta</taxon>
        <taxon>Magnoliopsida</taxon>
        <taxon>eudicotyledons</taxon>
        <taxon>Gunneridae</taxon>
        <taxon>Pentapetalae</taxon>
        <taxon>asterids</taxon>
        <taxon>lamiids</taxon>
        <taxon>Solanales</taxon>
        <taxon>Solanaceae</taxon>
        <taxon>Solanoideae</taxon>
        <taxon>Solaneae</taxon>
        <taxon>Solanum</taxon>
    </lineage>
</organism>
<dbReference type="PANTHER" id="PTHR47723">
    <property type="entry name" value="OS05G0353850 PROTEIN"/>
    <property type="match status" value="1"/>
</dbReference>
<dbReference type="EMBL" id="GEDG01024984">
    <property type="protein sequence ID" value="JAP15569.1"/>
    <property type="molecule type" value="Transcribed_RNA"/>
</dbReference>
<dbReference type="InterPro" id="IPR036397">
    <property type="entry name" value="RNaseH_sf"/>
</dbReference>
<dbReference type="Gene3D" id="3.30.420.10">
    <property type="entry name" value="Ribonuclease H-like superfamily/Ribonuclease H"/>
    <property type="match status" value="1"/>
</dbReference>
<dbReference type="InterPro" id="IPR002156">
    <property type="entry name" value="RNaseH_domain"/>
</dbReference>
<dbReference type="CDD" id="cd06222">
    <property type="entry name" value="RNase_H_like"/>
    <property type="match status" value="1"/>
</dbReference>
<dbReference type="InterPro" id="IPR053151">
    <property type="entry name" value="RNase_H-like"/>
</dbReference>
<sequence>MEHQEVTQDQVLLLFVQGIILGIWWWPKVLKIQETTNLVAEARAIWECLEYCKDQRLTNIIIESYSMAMVQILEGTWKPPWSVALEVNHIIRLRRFVSSRVQHSLREGNTLADFFC</sequence>
<keyword evidence="1" id="KW-1133">Transmembrane helix</keyword>
<dbReference type="InterPro" id="IPR044730">
    <property type="entry name" value="RNase_H-like_dom_plant"/>
</dbReference>
<keyword evidence="1" id="KW-0472">Membrane</keyword>
<protein>
    <submittedName>
        <fullName evidence="3">Putative ovule protein</fullName>
    </submittedName>
</protein>
<reference evidence="3" key="1">
    <citation type="submission" date="2015-12" db="EMBL/GenBank/DDBJ databases">
        <title>Gene expression during late stages of embryo sac development: a critical building block for successful pollen-pistil interactions.</title>
        <authorList>
            <person name="Liu Y."/>
            <person name="Joly V."/>
            <person name="Sabar M."/>
            <person name="Matton D.P."/>
        </authorList>
    </citation>
    <scope>NUCLEOTIDE SEQUENCE</scope>
</reference>